<dbReference type="Gene3D" id="3.40.50.2000">
    <property type="entry name" value="Glycogen Phosphorylase B"/>
    <property type="match status" value="2"/>
</dbReference>
<dbReference type="EMBL" id="BAEO01000040">
    <property type="protein sequence ID" value="GAC19805.1"/>
    <property type="molecule type" value="Genomic_DNA"/>
</dbReference>
<protein>
    <recommendedName>
        <fullName evidence="1">Glycosyl transferase family 1 domain-containing protein</fullName>
    </recommendedName>
</protein>
<proteinExistence type="predicted"/>
<dbReference type="OrthoDB" id="9792269at2"/>
<name>K6Z8Q9_9ALTE</name>
<reference evidence="2 3" key="1">
    <citation type="journal article" date="2017" name="Antonie Van Leeuwenhoek">
        <title>Rhizobium rhizosphaerae sp. nov., a novel species isolated from rice rhizosphere.</title>
        <authorList>
            <person name="Zhao J.J."/>
            <person name="Zhang J."/>
            <person name="Zhang R.J."/>
            <person name="Zhang C.W."/>
            <person name="Yin H.Q."/>
            <person name="Zhang X.X."/>
        </authorList>
    </citation>
    <scope>NUCLEOTIDE SEQUENCE [LARGE SCALE GENOMIC DNA]</scope>
    <source>
        <strain evidence="2 3">BSs20135</strain>
    </source>
</reference>
<dbReference type="GO" id="GO:0016757">
    <property type="term" value="F:glycosyltransferase activity"/>
    <property type="evidence" value="ECO:0007669"/>
    <property type="project" value="InterPro"/>
</dbReference>
<dbReference type="AlphaFoldDB" id="K6Z8Q9"/>
<evidence type="ECO:0000313" key="2">
    <source>
        <dbReference type="EMBL" id="GAC19805.1"/>
    </source>
</evidence>
<gene>
    <name evidence="2" type="ORF">GARC_2840</name>
</gene>
<keyword evidence="3" id="KW-1185">Reference proteome</keyword>
<dbReference type="InterPro" id="IPR001296">
    <property type="entry name" value="Glyco_trans_1"/>
</dbReference>
<dbReference type="STRING" id="493475.GARC_2840"/>
<dbReference type="RefSeq" id="WP_007621076.1">
    <property type="nucleotide sequence ID" value="NZ_BAEO01000040.1"/>
</dbReference>
<dbReference type="Pfam" id="PF00534">
    <property type="entry name" value="Glycos_transf_1"/>
    <property type="match status" value="1"/>
</dbReference>
<evidence type="ECO:0000313" key="3">
    <source>
        <dbReference type="Proteomes" id="UP000006327"/>
    </source>
</evidence>
<dbReference type="GO" id="GO:1901135">
    <property type="term" value="P:carbohydrate derivative metabolic process"/>
    <property type="evidence" value="ECO:0007669"/>
    <property type="project" value="UniProtKB-ARBA"/>
</dbReference>
<dbReference type="Proteomes" id="UP000006327">
    <property type="component" value="Unassembled WGS sequence"/>
</dbReference>
<evidence type="ECO:0000259" key="1">
    <source>
        <dbReference type="Pfam" id="PF00534"/>
    </source>
</evidence>
<dbReference type="eggNOG" id="COG0438">
    <property type="taxonomic scope" value="Bacteria"/>
</dbReference>
<dbReference type="CDD" id="cd03801">
    <property type="entry name" value="GT4_PimA-like"/>
    <property type="match status" value="1"/>
</dbReference>
<comment type="caution">
    <text evidence="2">The sequence shown here is derived from an EMBL/GenBank/DDBJ whole genome shotgun (WGS) entry which is preliminary data.</text>
</comment>
<dbReference type="SUPFAM" id="SSF53756">
    <property type="entry name" value="UDP-Glycosyltransferase/glycogen phosphorylase"/>
    <property type="match status" value="1"/>
</dbReference>
<sequence length="357" mass="40791">MKVLFVTEQTILGGGEINLANVIHEYLIRGIDVYISAPKDAKIFSLLPSNVTIIEEPKLLQRGWFSFFPLFWRQIKPYPEQFDYIHFYSSNVITKFLLFKGKKIWTIHGYWECRSFLKGLVSRLFVKNVTCVSLDVKNTVGFWKDKANVVELSVGSPLFDKLIRLKQSKPNDSCIKILCLGRFQKIKRQDLLISALSALPFNIECKMVGAVNNKHPEDKNYYQKCLLLAEKLMSTDSNWGKNIDISTHVLDPSTLFLWADICVIPSDYESFSMVTVESLLSSTPIVITDAGAPKFILGDGVAGEVFQQGDVVSLSNAILMLINRLHTITAEHFERYKTKYCIVRQVDEYIDFYINKT</sequence>
<organism evidence="2 3">
    <name type="scientific">Paraglaciecola arctica BSs20135</name>
    <dbReference type="NCBI Taxonomy" id="493475"/>
    <lineage>
        <taxon>Bacteria</taxon>
        <taxon>Pseudomonadati</taxon>
        <taxon>Pseudomonadota</taxon>
        <taxon>Gammaproteobacteria</taxon>
        <taxon>Alteromonadales</taxon>
        <taxon>Alteromonadaceae</taxon>
        <taxon>Paraglaciecola</taxon>
    </lineage>
</organism>
<accession>K6Z8Q9</accession>
<feature type="domain" description="Glycosyl transferase family 1" evidence="1">
    <location>
        <begin position="166"/>
        <end position="324"/>
    </location>
</feature>
<dbReference type="PANTHER" id="PTHR12526">
    <property type="entry name" value="GLYCOSYLTRANSFERASE"/>
    <property type="match status" value="1"/>
</dbReference>